<dbReference type="AlphaFoldDB" id="A0A1R0GPC8"/>
<keyword evidence="1" id="KW-1133">Transmembrane helix</keyword>
<keyword evidence="3" id="KW-1185">Reference proteome</keyword>
<dbReference type="Proteomes" id="UP000187455">
    <property type="component" value="Unassembled WGS sequence"/>
</dbReference>
<gene>
    <name evidence="2" type="ORF">AYI68_g7214</name>
</gene>
<accession>A0A1R0GPC8</accession>
<evidence type="ECO:0000313" key="3">
    <source>
        <dbReference type="Proteomes" id="UP000187455"/>
    </source>
</evidence>
<sequence>MDGSIIKAASGSSGFKVFLIEFVILWINLWAVSEFILYERPIE</sequence>
<evidence type="ECO:0000256" key="1">
    <source>
        <dbReference type="SAM" id="Phobius"/>
    </source>
</evidence>
<evidence type="ECO:0000313" key="2">
    <source>
        <dbReference type="EMBL" id="OLY78730.1"/>
    </source>
</evidence>
<protein>
    <submittedName>
        <fullName evidence="2">Uncharacterized protein</fullName>
    </submittedName>
</protein>
<comment type="caution">
    <text evidence="2">The sequence shown here is derived from an EMBL/GenBank/DDBJ whole genome shotgun (WGS) entry which is preliminary data.</text>
</comment>
<proteinExistence type="predicted"/>
<dbReference type="EMBL" id="LSSL01005630">
    <property type="protein sequence ID" value="OLY78730.1"/>
    <property type="molecule type" value="Genomic_DNA"/>
</dbReference>
<feature type="non-terminal residue" evidence="2">
    <location>
        <position position="43"/>
    </location>
</feature>
<organism evidence="2 3">
    <name type="scientific">Smittium mucronatum</name>
    <dbReference type="NCBI Taxonomy" id="133383"/>
    <lineage>
        <taxon>Eukaryota</taxon>
        <taxon>Fungi</taxon>
        <taxon>Fungi incertae sedis</taxon>
        <taxon>Zoopagomycota</taxon>
        <taxon>Kickxellomycotina</taxon>
        <taxon>Harpellomycetes</taxon>
        <taxon>Harpellales</taxon>
        <taxon>Legeriomycetaceae</taxon>
        <taxon>Smittium</taxon>
    </lineage>
</organism>
<keyword evidence="1" id="KW-0812">Transmembrane</keyword>
<name>A0A1R0GPC8_9FUNG</name>
<keyword evidence="1" id="KW-0472">Membrane</keyword>
<reference evidence="2 3" key="1">
    <citation type="journal article" date="2016" name="Mol. Biol. Evol.">
        <title>Genome-Wide Survey of Gut Fungi (Harpellales) Reveals the First Horizontally Transferred Ubiquitin Gene from a Mosquito Host.</title>
        <authorList>
            <person name="Wang Y."/>
            <person name="White M.M."/>
            <person name="Kvist S."/>
            <person name="Moncalvo J.M."/>
        </authorList>
    </citation>
    <scope>NUCLEOTIDE SEQUENCE [LARGE SCALE GENOMIC DNA]</scope>
    <source>
        <strain evidence="2 3">ALG-7-W6</strain>
    </source>
</reference>
<feature type="transmembrane region" description="Helical" evidence="1">
    <location>
        <begin position="17"/>
        <end position="38"/>
    </location>
</feature>